<keyword evidence="14" id="KW-1185">Reference proteome</keyword>
<dbReference type="Gene3D" id="2.40.30.10">
    <property type="entry name" value="Translation factors"/>
    <property type="match status" value="1"/>
</dbReference>
<evidence type="ECO:0000256" key="5">
    <source>
        <dbReference type="ARBA" id="ARBA00022723"/>
    </source>
</evidence>
<dbReference type="InterPro" id="IPR019480">
    <property type="entry name" value="Dihydroorotate_DH_Fe-S-bd"/>
</dbReference>
<dbReference type="InterPro" id="IPR039261">
    <property type="entry name" value="FNR_nucleotide-bd"/>
</dbReference>
<dbReference type="PANTHER" id="PTHR43513">
    <property type="entry name" value="DIHYDROOROTATE DEHYDROGENASE B (NAD(+)), ELECTRON TRANSFER SUBUNIT"/>
    <property type="match status" value="1"/>
</dbReference>
<dbReference type="Pfam" id="PF10418">
    <property type="entry name" value="DHODB_Fe-S_bind"/>
    <property type="match status" value="1"/>
</dbReference>
<feature type="binding site" evidence="11">
    <location>
        <position position="248"/>
    </location>
    <ligand>
        <name>[2Fe-2S] cluster</name>
        <dbReference type="ChEBI" id="CHEBI:190135"/>
    </ligand>
</feature>
<keyword evidence="7" id="KW-0249">Electron transport</keyword>
<dbReference type="PIRSF" id="PIRSF006816">
    <property type="entry name" value="Cyc3_hyd_g"/>
    <property type="match status" value="1"/>
</dbReference>
<protein>
    <recommendedName>
        <fullName evidence="12">FAD-binding FR-type domain-containing protein</fullName>
    </recommendedName>
</protein>
<dbReference type="PRINTS" id="PR00409">
    <property type="entry name" value="PHDIOXRDTASE"/>
</dbReference>
<evidence type="ECO:0000256" key="10">
    <source>
        <dbReference type="ARBA" id="ARBA00034078"/>
    </source>
</evidence>
<dbReference type="STRING" id="1480694.DC28_11715"/>
<dbReference type="PANTHER" id="PTHR43513:SF3">
    <property type="entry name" value="DIHYDROOROTATE DEHYDROGENASE B (NAD(+)), ELECTRON TRANSFER SUBUNIT-RELATED"/>
    <property type="match status" value="1"/>
</dbReference>
<dbReference type="Gene3D" id="3.40.50.80">
    <property type="entry name" value="Nucleotide-binding domain of ferredoxin-NADP reductase (FNR) module"/>
    <property type="match status" value="1"/>
</dbReference>
<dbReference type="SUPFAM" id="SSF52343">
    <property type="entry name" value="Ferredoxin reductase-like, C-terminal NADP-linked domain"/>
    <property type="match status" value="1"/>
</dbReference>
<evidence type="ECO:0000256" key="1">
    <source>
        <dbReference type="ARBA" id="ARBA00006422"/>
    </source>
</evidence>
<dbReference type="InterPro" id="IPR017927">
    <property type="entry name" value="FAD-bd_FR_type"/>
</dbReference>
<dbReference type="Proteomes" id="UP000029692">
    <property type="component" value="Unassembled WGS sequence"/>
</dbReference>
<dbReference type="RefSeq" id="WP_037548687.1">
    <property type="nucleotide sequence ID" value="NZ_JNUP01000066.1"/>
</dbReference>
<evidence type="ECO:0000256" key="7">
    <source>
        <dbReference type="ARBA" id="ARBA00022982"/>
    </source>
</evidence>
<evidence type="ECO:0000256" key="2">
    <source>
        <dbReference type="ARBA" id="ARBA00022448"/>
    </source>
</evidence>
<evidence type="ECO:0000313" key="13">
    <source>
        <dbReference type="EMBL" id="KGE71446.1"/>
    </source>
</evidence>
<evidence type="ECO:0000259" key="12">
    <source>
        <dbReference type="PROSITE" id="PS51384"/>
    </source>
</evidence>
<keyword evidence="6" id="KW-0274">FAD</keyword>
<dbReference type="CDD" id="cd06218">
    <property type="entry name" value="DHOD_e_trans"/>
    <property type="match status" value="1"/>
</dbReference>
<dbReference type="Gene3D" id="2.10.240.10">
    <property type="entry name" value="Dihydroorotate dehydrogenase, electron transfer subunit"/>
    <property type="match status" value="1"/>
</dbReference>
<keyword evidence="9 11" id="KW-0411">Iron-sulfur</keyword>
<organism evidence="13 14">
    <name type="scientific">Spirochaeta lutea</name>
    <dbReference type="NCBI Taxonomy" id="1480694"/>
    <lineage>
        <taxon>Bacteria</taxon>
        <taxon>Pseudomonadati</taxon>
        <taxon>Spirochaetota</taxon>
        <taxon>Spirochaetia</taxon>
        <taxon>Spirochaetales</taxon>
        <taxon>Spirochaetaceae</taxon>
        <taxon>Spirochaeta</taxon>
    </lineage>
</organism>
<feature type="domain" description="FAD-binding FR-type" evidence="12">
    <location>
        <begin position="1"/>
        <end position="99"/>
    </location>
</feature>
<dbReference type="eggNOG" id="COG0543">
    <property type="taxonomic scope" value="Bacteria"/>
</dbReference>
<dbReference type="GO" id="GO:0016491">
    <property type="term" value="F:oxidoreductase activity"/>
    <property type="evidence" value="ECO:0007669"/>
    <property type="project" value="InterPro"/>
</dbReference>
<dbReference type="EMBL" id="JNUP01000066">
    <property type="protein sequence ID" value="KGE71446.1"/>
    <property type="molecule type" value="Genomic_DNA"/>
</dbReference>
<dbReference type="GO" id="GO:0006221">
    <property type="term" value="P:pyrimidine nucleotide biosynthetic process"/>
    <property type="evidence" value="ECO:0007669"/>
    <property type="project" value="InterPro"/>
</dbReference>
<keyword evidence="2" id="KW-0813">Transport</keyword>
<comment type="caution">
    <text evidence="13">The sequence shown here is derived from an EMBL/GenBank/DDBJ whole genome shotgun (WGS) entry which is preliminary data.</text>
</comment>
<keyword evidence="4 11" id="KW-0001">2Fe-2S</keyword>
<dbReference type="GO" id="GO:0046872">
    <property type="term" value="F:metal ion binding"/>
    <property type="evidence" value="ECO:0007669"/>
    <property type="project" value="UniProtKB-KW"/>
</dbReference>
<dbReference type="PROSITE" id="PS51384">
    <property type="entry name" value="FAD_FR"/>
    <property type="match status" value="1"/>
</dbReference>
<dbReference type="InterPro" id="IPR012165">
    <property type="entry name" value="Cyt_c3_hydrogenase_gsu"/>
</dbReference>
<keyword evidence="5 11" id="KW-0479">Metal-binding</keyword>
<dbReference type="GO" id="GO:0051537">
    <property type="term" value="F:2 iron, 2 sulfur cluster binding"/>
    <property type="evidence" value="ECO:0007669"/>
    <property type="project" value="UniProtKB-KW"/>
</dbReference>
<proteinExistence type="inferred from homology"/>
<dbReference type="GO" id="GO:0050660">
    <property type="term" value="F:flavin adenine dinucleotide binding"/>
    <property type="evidence" value="ECO:0007669"/>
    <property type="project" value="InterPro"/>
</dbReference>
<reference evidence="13 14" key="1">
    <citation type="submission" date="2014-05" db="EMBL/GenBank/DDBJ databases">
        <title>De novo Genome Sequence of Spirocheata sp.</title>
        <authorList>
            <person name="Shivani Y."/>
            <person name="Subhash Y."/>
            <person name="Tushar L."/>
            <person name="Sasikala C."/>
            <person name="Ramana C.V."/>
        </authorList>
    </citation>
    <scope>NUCLEOTIDE SEQUENCE [LARGE SCALE GENOMIC DNA]</scope>
    <source>
        <strain evidence="13 14">JC230</strain>
    </source>
</reference>
<dbReference type="OrthoDB" id="9789468at2"/>
<gene>
    <name evidence="13" type="ORF">DC28_11715</name>
</gene>
<feature type="binding site" evidence="11">
    <location>
        <position position="231"/>
    </location>
    <ligand>
        <name>[2Fe-2S] cluster</name>
        <dbReference type="ChEBI" id="CHEBI:190135"/>
    </ligand>
</feature>
<evidence type="ECO:0000256" key="4">
    <source>
        <dbReference type="ARBA" id="ARBA00022714"/>
    </source>
</evidence>
<sequence>MHHLHATVIHNRPAARGYLSLRFSWPETSPVPKPGQFLTIRVSDSPVPLLRRPFAFSDTGDGWAEILYEKRGTATTLLGGLQQGDSLDLLGPLGNSFSPPREHRRPVLIGGGIGMGPVLYWSRILAAQGYRPLLIIGARDKGLIPDLDLPRGIDFLPATDDGSLGFHGTVVDCLVNYLENHPEAEHGNLELYSCGPNPMMRALHSWSRGQLPPAPLWVSMEQTMGCAVGACMGCVVKVHGEKPFARVCMEGPVFDSSLIDWEGVGHEYL</sequence>
<evidence type="ECO:0000256" key="9">
    <source>
        <dbReference type="ARBA" id="ARBA00023014"/>
    </source>
</evidence>
<dbReference type="AlphaFoldDB" id="A0A098QV58"/>
<evidence type="ECO:0000256" key="11">
    <source>
        <dbReference type="PIRSR" id="PIRSR006816-2"/>
    </source>
</evidence>
<keyword evidence="3" id="KW-0285">Flavoprotein</keyword>
<comment type="similarity">
    <text evidence="1">Belongs to the PyrK family.</text>
</comment>
<dbReference type="InterPro" id="IPR050353">
    <property type="entry name" value="PyrK_electron_transfer"/>
</dbReference>
<keyword evidence="8 11" id="KW-0408">Iron</keyword>
<comment type="cofactor">
    <cofactor evidence="11">
        <name>[2Fe-2S] cluster</name>
        <dbReference type="ChEBI" id="CHEBI:190135"/>
    </cofactor>
    <text evidence="11">Binds 1 [2Fe-2S] cluster per subunit.</text>
</comment>
<feature type="binding site" evidence="11">
    <location>
        <position position="226"/>
    </location>
    <ligand>
        <name>[2Fe-2S] cluster</name>
        <dbReference type="ChEBI" id="CHEBI:190135"/>
    </ligand>
</feature>
<evidence type="ECO:0000256" key="6">
    <source>
        <dbReference type="ARBA" id="ARBA00022827"/>
    </source>
</evidence>
<dbReference type="SUPFAM" id="SSF63380">
    <property type="entry name" value="Riboflavin synthase domain-like"/>
    <property type="match status" value="1"/>
</dbReference>
<evidence type="ECO:0000313" key="14">
    <source>
        <dbReference type="Proteomes" id="UP000029692"/>
    </source>
</evidence>
<dbReference type="InterPro" id="IPR037117">
    <property type="entry name" value="Dihydroorotate_DH_ele_sf"/>
</dbReference>
<evidence type="ECO:0000256" key="8">
    <source>
        <dbReference type="ARBA" id="ARBA00023004"/>
    </source>
</evidence>
<dbReference type="InterPro" id="IPR017938">
    <property type="entry name" value="Riboflavin_synthase-like_b-brl"/>
</dbReference>
<accession>A0A098QV58</accession>
<name>A0A098QV58_9SPIO</name>
<comment type="cofactor">
    <cofactor evidence="10">
        <name>[2Fe-2S] cluster</name>
        <dbReference type="ChEBI" id="CHEBI:190135"/>
    </cofactor>
</comment>
<evidence type="ECO:0000256" key="3">
    <source>
        <dbReference type="ARBA" id="ARBA00022630"/>
    </source>
</evidence>
<feature type="binding site" evidence="11">
    <location>
        <position position="234"/>
    </location>
    <ligand>
        <name>[2Fe-2S] cluster</name>
        <dbReference type="ChEBI" id="CHEBI:190135"/>
    </ligand>
</feature>